<dbReference type="STRING" id="38300.SPRI_6682"/>
<evidence type="ECO:0000313" key="2">
    <source>
        <dbReference type="Proteomes" id="UP000060513"/>
    </source>
</evidence>
<name>A0A0M4DI98_STRPR</name>
<dbReference type="AlphaFoldDB" id="A0A0M4DI98"/>
<dbReference type="Gene3D" id="1.10.3300.10">
    <property type="entry name" value="Jann2411-like domain"/>
    <property type="match status" value="1"/>
</dbReference>
<dbReference type="PATRIC" id="fig|38300.4.peg.6986"/>
<dbReference type="Pfam" id="PF11706">
    <property type="entry name" value="zf-CGNR"/>
    <property type="match status" value="1"/>
</dbReference>
<proteinExistence type="predicted"/>
<protein>
    <submittedName>
        <fullName evidence="1">Uncharacterized protein</fullName>
    </submittedName>
</protein>
<dbReference type="InterPro" id="IPR021005">
    <property type="entry name" value="Znf_CGNR"/>
</dbReference>
<dbReference type="SUPFAM" id="SSF160904">
    <property type="entry name" value="Jann2411-like"/>
    <property type="match status" value="1"/>
</dbReference>
<gene>
    <name evidence="1" type="ORF">SPRI_6682</name>
</gene>
<dbReference type="PANTHER" id="PTHR35525:SF3">
    <property type="entry name" value="BLL6575 PROTEIN"/>
    <property type="match status" value="1"/>
</dbReference>
<evidence type="ECO:0000313" key="1">
    <source>
        <dbReference type="EMBL" id="ALC24988.1"/>
    </source>
</evidence>
<dbReference type="OrthoDB" id="3211108at2"/>
<dbReference type="RefSeq" id="WP_005320956.1">
    <property type="nucleotide sequence ID" value="NZ_CP011340.1"/>
</dbReference>
<dbReference type="PANTHER" id="PTHR35525">
    <property type="entry name" value="BLL6575 PROTEIN"/>
    <property type="match status" value="1"/>
</dbReference>
<accession>A0A0M4DI98</accession>
<dbReference type="KEGG" id="spri:SPRI_6682"/>
<dbReference type="Pfam" id="PF07336">
    <property type="entry name" value="ABATE"/>
    <property type="match status" value="1"/>
</dbReference>
<dbReference type="Proteomes" id="UP000060513">
    <property type="component" value="Chromosome"/>
</dbReference>
<dbReference type="EMBL" id="CP011340">
    <property type="protein sequence ID" value="ALC24988.1"/>
    <property type="molecule type" value="Genomic_DNA"/>
</dbReference>
<dbReference type="InterPro" id="IPR010852">
    <property type="entry name" value="ABATE"/>
</dbReference>
<organism evidence="1">
    <name type="scientific">Streptomyces pristinaespiralis</name>
    <dbReference type="NCBI Taxonomy" id="38300"/>
    <lineage>
        <taxon>Bacteria</taxon>
        <taxon>Bacillati</taxon>
        <taxon>Actinomycetota</taxon>
        <taxon>Actinomycetes</taxon>
        <taxon>Kitasatosporales</taxon>
        <taxon>Streptomycetaceae</taxon>
        <taxon>Streptomyces</taxon>
    </lineage>
</organism>
<reference evidence="1 2" key="1">
    <citation type="submission" date="2015-08" db="EMBL/GenBank/DDBJ databases">
        <title>Genome sequence of the pristinamycin over-producing bacterium Streptomyces pristinaespiralis HCCB10218.</title>
        <authorList>
            <person name="Tian J."/>
            <person name="Yang J."/>
            <person name="Li L."/>
            <person name="Ruan L."/>
            <person name="Wei W."/>
            <person name="Zheng G."/>
            <person name="Wei Z."/>
            <person name="Yang S."/>
            <person name="Ge M."/>
            <person name="Jiang W."/>
            <person name="Lu Y."/>
        </authorList>
    </citation>
    <scope>NUCLEOTIDE SEQUENCE [LARGE SCALE GENOMIC DNA]</scope>
    <source>
        <strain evidence="1 2">HCCB 10218</strain>
    </source>
</reference>
<sequence length="217" mass="23361">MNETVVTDARGAALPPAPGADRHTSLDFADTTATLPAGQSYDLLAAPDSAMRWLALHDLTTPEVRLYEVCAQRMRTLRDHVRALFTARVDGTTPPEKSLRAVNEALTALPTAPLLAWDGAQGPRRVQAHPTDQAVNHALATLAADAADLLTGPDADLLAACGSAPCDRFLLRTHGRRHWCSTRCGDRARAARAYARRSRAPDDAPRPSVPRDAAVHR</sequence>
<dbReference type="InterPro" id="IPR023286">
    <property type="entry name" value="ABATE_dom_sf"/>
</dbReference>
<dbReference type="OMA" id="THAARHW"/>
<dbReference type="GeneID" id="97232273"/>